<keyword evidence="2" id="KW-1185">Reference proteome</keyword>
<comment type="caution">
    <text evidence="1">The sequence shown here is derived from an EMBL/GenBank/DDBJ whole genome shotgun (WGS) entry which is preliminary data.</text>
</comment>
<dbReference type="Pfam" id="PF19668">
    <property type="entry name" value="DUF6171"/>
    <property type="match status" value="1"/>
</dbReference>
<dbReference type="Proteomes" id="UP000241639">
    <property type="component" value="Unassembled WGS sequence"/>
</dbReference>
<dbReference type="EMBL" id="PZZP01000001">
    <property type="protein sequence ID" value="PTM59860.1"/>
    <property type="molecule type" value="Genomic_DNA"/>
</dbReference>
<evidence type="ECO:0000313" key="1">
    <source>
        <dbReference type="EMBL" id="PTM59860.1"/>
    </source>
</evidence>
<reference evidence="1 2" key="1">
    <citation type="submission" date="2018-04" db="EMBL/GenBank/DDBJ databases">
        <title>Genomic Encyclopedia of Archaeal and Bacterial Type Strains, Phase II (KMG-II): from individual species to whole genera.</title>
        <authorList>
            <person name="Goeker M."/>
        </authorList>
    </citation>
    <scope>NUCLEOTIDE SEQUENCE [LARGE SCALE GENOMIC DNA]</scope>
    <source>
        <strain evidence="1 2">DSM 45169</strain>
    </source>
</reference>
<sequence length="90" mass="10071">MLTDPDRFCRGCSSEAVATEVKIQQLLAEVELQGSVVTEELYRKRLDTCFECSSLLHGHTCIHCGCLVAVRAKLSEKDCPHPTASKWKFD</sequence>
<accession>A0A2T4ZDA2</accession>
<evidence type="ECO:0000313" key="2">
    <source>
        <dbReference type="Proteomes" id="UP000241639"/>
    </source>
</evidence>
<proteinExistence type="predicted"/>
<gene>
    <name evidence="1" type="ORF">C8J48_2496</name>
</gene>
<dbReference type="AlphaFoldDB" id="A0A2T4ZDA2"/>
<name>A0A2T4ZDA2_9BACL</name>
<organism evidence="1 2">
    <name type="scientific">Desmospora activa DSM 45169</name>
    <dbReference type="NCBI Taxonomy" id="1121389"/>
    <lineage>
        <taxon>Bacteria</taxon>
        <taxon>Bacillati</taxon>
        <taxon>Bacillota</taxon>
        <taxon>Bacilli</taxon>
        <taxon>Bacillales</taxon>
        <taxon>Thermoactinomycetaceae</taxon>
        <taxon>Desmospora</taxon>
    </lineage>
</organism>
<protein>
    <submittedName>
        <fullName evidence="1">Uncharacterized protein</fullName>
    </submittedName>
</protein>
<dbReference type="InterPro" id="IPR046169">
    <property type="entry name" value="DUF6171"/>
</dbReference>